<dbReference type="InterPro" id="IPR013154">
    <property type="entry name" value="ADH-like_N"/>
</dbReference>
<dbReference type="Proteomes" id="UP000007346">
    <property type="component" value="Chromosome"/>
</dbReference>
<name>J9UJ18_BRAPL</name>
<evidence type="ECO:0000256" key="3">
    <source>
        <dbReference type="ARBA" id="ARBA00022723"/>
    </source>
</evidence>
<dbReference type="Pfam" id="PF08240">
    <property type="entry name" value="ADH_N"/>
    <property type="match status" value="1"/>
</dbReference>
<dbReference type="PATRIC" id="fig|1133568.3.peg.1830"/>
<evidence type="ECO:0000256" key="1">
    <source>
        <dbReference type="ARBA" id="ARBA00001947"/>
    </source>
</evidence>
<dbReference type="KEGG" id="bpj:B2904_orf1831"/>
<evidence type="ECO:0000313" key="7">
    <source>
        <dbReference type="Proteomes" id="UP000007346"/>
    </source>
</evidence>
<keyword evidence="4" id="KW-0862">Zinc</keyword>
<organism evidence="6 7">
    <name type="scientific">Brachyspira pilosicoli B2904</name>
    <dbReference type="NCBI Taxonomy" id="1133568"/>
    <lineage>
        <taxon>Bacteria</taxon>
        <taxon>Pseudomonadati</taxon>
        <taxon>Spirochaetota</taxon>
        <taxon>Spirochaetia</taxon>
        <taxon>Brachyspirales</taxon>
        <taxon>Brachyspiraceae</taxon>
        <taxon>Brachyspira</taxon>
    </lineage>
</organism>
<proteinExistence type="inferred from homology"/>
<dbReference type="PANTHER" id="PTHR42813:SF4">
    <property type="entry name" value="NADP-DEPENDENT ISOPROPANOL DEHYDROGENASE"/>
    <property type="match status" value="1"/>
</dbReference>
<evidence type="ECO:0000259" key="5">
    <source>
        <dbReference type="Pfam" id="PF08240"/>
    </source>
</evidence>
<sequence length="98" mass="11058">MNIKGLVYLGNNKIELKEIENPKITDNKDVIVKVILSSICTSDFHIINGAVPRAKEKIVLGHEFVGDILASIYFGAELCEIKNNLLIKQKIIYNQLLY</sequence>
<keyword evidence="3" id="KW-0479">Metal-binding</keyword>
<dbReference type="GO" id="GO:0046872">
    <property type="term" value="F:metal ion binding"/>
    <property type="evidence" value="ECO:0007669"/>
    <property type="project" value="UniProtKB-KW"/>
</dbReference>
<dbReference type="Gene3D" id="3.90.180.10">
    <property type="entry name" value="Medium-chain alcohol dehydrogenases, catalytic domain"/>
    <property type="match status" value="1"/>
</dbReference>
<dbReference type="InterPro" id="IPR011032">
    <property type="entry name" value="GroES-like_sf"/>
</dbReference>
<dbReference type="PANTHER" id="PTHR42813">
    <property type="entry name" value="ZINC-TYPE ALCOHOL DEHYDROGENASE-LIKE"/>
    <property type="match status" value="1"/>
</dbReference>
<dbReference type="AlphaFoldDB" id="J9UJ18"/>
<evidence type="ECO:0000256" key="2">
    <source>
        <dbReference type="ARBA" id="ARBA00008072"/>
    </source>
</evidence>
<feature type="domain" description="Alcohol dehydrogenase-like N-terminal" evidence="5">
    <location>
        <begin position="27"/>
        <end position="70"/>
    </location>
</feature>
<dbReference type="RefSeq" id="WP_014936343.1">
    <property type="nucleotide sequence ID" value="NC_018607.1"/>
</dbReference>
<comment type="similarity">
    <text evidence="2">Belongs to the zinc-containing alcohol dehydrogenase family.</text>
</comment>
<protein>
    <submittedName>
        <fullName evidence="6">Ankyrin repeat-containing protein</fullName>
    </submittedName>
</protein>
<dbReference type="EMBL" id="CP003490">
    <property type="protein sequence ID" value="AFR71161.1"/>
    <property type="molecule type" value="Genomic_DNA"/>
</dbReference>
<dbReference type="HOGENOM" id="CLU_2328268_0_0_12"/>
<evidence type="ECO:0000313" key="6">
    <source>
        <dbReference type="EMBL" id="AFR71161.1"/>
    </source>
</evidence>
<dbReference type="SUPFAM" id="SSF50129">
    <property type="entry name" value="GroES-like"/>
    <property type="match status" value="1"/>
</dbReference>
<reference evidence="6 7" key="1">
    <citation type="journal article" date="2012" name="BMC Genomics">
        <title>Comparative genomics of Brachyspira pilosicoli strains: genome rearrangements, reductions and correlation of genetic compliment with phenotypic diversity.</title>
        <authorList>
            <person name="Mappley L.J."/>
            <person name="Black M.L."/>
            <person name="Abuoun M."/>
            <person name="Darby A.C."/>
            <person name="Woodward M.J."/>
            <person name="Parkhill J."/>
            <person name="Turner A.K."/>
            <person name="Bellgard M.I."/>
            <person name="La T."/>
            <person name="Phillips N.D."/>
            <person name="La Ragione R.M."/>
            <person name="Hampson D.J."/>
        </authorList>
    </citation>
    <scope>NUCLEOTIDE SEQUENCE [LARGE SCALE GENOMIC DNA]</scope>
    <source>
        <strain evidence="6">B2904</strain>
    </source>
</reference>
<accession>J9UJ18</accession>
<evidence type="ECO:0000256" key="4">
    <source>
        <dbReference type="ARBA" id="ARBA00022833"/>
    </source>
</evidence>
<gene>
    <name evidence="6" type="primary">arp</name>
    <name evidence="6" type="ORF">B2904_orf1831</name>
</gene>
<comment type="cofactor">
    <cofactor evidence="1">
        <name>Zn(2+)</name>
        <dbReference type="ChEBI" id="CHEBI:29105"/>
    </cofactor>
</comment>